<feature type="repeat" description="ANK" evidence="15">
    <location>
        <begin position="345"/>
        <end position="377"/>
    </location>
</feature>
<evidence type="ECO:0000259" key="17">
    <source>
        <dbReference type="PROSITE" id="PS50017"/>
    </source>
</evidence>
<dbReference type="InterPro" id="IPR002110">
    <property type="entry name" value="Ankyrin_rpt"/>
</dbReference>
<feature type="repeat" description="ANK" evidence="15">
    <location>
        <begin position="708"/>
        <end position="740"/>
    </location>
</feature>
<feature type="repeat" description="ANK" evidence="15">
    <location>
        <begin position="510"/>
        <end position="542"/>
    </location>
</feature>
<keyword evidence="4" id="KW-0963">Cytoplasm</keyword>
<feature type="compositionally biased region" description="Basic and acidic residues" evidence="16">
    <location>
        <begin position="2687"/>
        <end position="2702"/>
    </location>
</feature>
<comment type="subcellular location">
    <subcellularLocation>
        <location evidence="13">Cell membrane</location>
        <location evidence="13">Sarcolemma</location>
        <location evidence="13">T-tubule</location>
    </subcellularLocation>
    <subcellularLocation>
        <location evidence="1">Cytoplasm</location>
        <location evidence="1">Cytoskeleton</location>
    </subcellularLocation>
    <subcellularLocation>
        <location evidence="2">Lysosome</location>
    </subcellularLocation>
    <subcellularLocation>
        <location evidence="14">Postsynaptic cell membrane</location>
    </subcellularLocation>
</comment>
<gene>
    <name evidence="20" type="primary">LOC114846020</name>
</gene>
<dbReference type="Pfam" id="PF12796">
    <property type="entry name" value="Ank_2"/>
    <property type="match status" value="6"/>
</dbReference>
<keyword evidence="6" id="KW-0677">Repeat</keyword>
<dbReference type="GO" id="GO:0005764">
    <property type="term" value="C:lysosome"/>
    <property type="evidence" value="ECO:0007669"/>
    <property type="project" value="UniProtKB-SubCell"/>
</dbReference>
<dbReference type="SUPFAM" id="SSF48403">
    <property type="entry name" value="Ankyrin repeat"/>
    <property type="match status" value="2"/>
</dbReference>
<feature type="compositionally biased region" description="Polar residues" evidence="16">
    <location>
        <begin position="3361"/>
        <end position="3378"/>
    </location>
</feature>
<dbReference type="InterPro" id="IPR040745">
    <property type="entry name" value="Ankyrin_UPA"/>
</dbReference>
<feature type="compositionally biased region" description="Low complexity" evidence="16">
    <location>
        <begin position="2738"/>
        <end position="2752"/>
    </location>
</feature>
<feature type="repeat" description="ANK" evidence="15">
    <location>
        <begin position="246"/>
        <end position="278"/>
    </location>
</feature>
<evidence type="ECO:0000256" key="11">
    <source>
        <dbReference type="ARBA" id="ARBA00023228"/>
    </source>
</evidence>
<reference evidence="20" key="1">
    <citation type="submission" date="2025-08" db="UniProtKB">
        <authorList>
            <consortium name="RefSeq"/>
        </authorList>
    </citation>
    <scope>IDENTIFICATION</scope>
</reference>
<feature type="region of interest" description="Disordered" evidence="16">
    <location>
        <begin position="2528"/>
        <end position="2579"/>
    </location>
</feature>
<dbReference type="Pfam" id="PF00531">
    <property type="entry name" value="Death"/>
    <property type="match status" value="1"/>
</dbReference>
<evidence type="ECO:0000256" key="7">
    <source>
        <dbReference type="ARBA" id="ARBA00023018"/>
    </source>
</evidence>
<feature type="repeat" description="ANK" evidence="15">
    <location>
        <begin position="609"/>
        <end position="641"/>
    </location>
</feature>
<dbReference type="GO" id="GO:0045211">
    <property type="term" value="C:postsynaptic membrane"/>
    <property type="evidence" value="ECO:0007669"/>
    <property type="project" value="UniProtKB-SubCell"/>
</dbReference>
<feature type="repeat" description="ANK" evidence="15">
    <location>
        <begin position="675"/>
        <end position="707"/>
    </location>
</feature>
<feature type="compositionally biased region" description="Polar residues" evidence="16">
    <location>
        <begin position="2225"/>
        <end position="2234"/>
    </location>
</feature>
<feature type="region of interest" description="Disordered" evidence="16">
    <location>
        <begin position="1812"/>
        <end position="1840"/>
    </location>
</feature>
<evidence type="ECO:0000256" key="9">
    <source>
        <dbReference type="ARBA" id="ARBA00023136"/>
    </source>
</evidence>
<dbReference type="FunFam" id="2.60.220.30:FF:000009">
    <property type="entry name" value="Ankyrin 2, isoform G"/>
    <property type="match status" value="1"/>
</dbReference>
<dbReference type="PANTHER" id="PTHR24123:SF74">
    <property type="entry name" value="ANKYRIN 3"/>
    <property type="match status" value="1"/>
</dbReference>
<evidence type="ECO:0000256" key="13">
    <source>
        <dbReference type="ARBA" id="ARBA00024012"/>
    </source>
</evidence>
<feature type="compositionally biased region" description="Basic residues" evidence="16">
    <location>
        <begin position="3894"/>
        <end position="3904"/>
    </location>
</feature>
<dbReference type="FunFam" id="1.25.40.20:FF:000001">
    <property type="entry name" value="Ankyrin-2 isoform 2"/>
    <property type="match status" value="1"/>
</dbReference>
<evidence type="ECO:0000256" key="3">
    <source>
        <dbReference type="ARBA" id="ARBA00022475"/>
    </source>
</evidence>
<evidence type="ECO:0000256" key="5">
    <source>
        <dbReference type="ARBA" id="ARBA00022553"/>
    </source>
</evidence>
<dbReference type="FunFam" id="1.10.533.10:FF:000002">
    <property type="entry name" value="Ankyrin-3 isoform 2"/>
    <property type="match status" value="1"/>
</dbReference>
<feature type="compositionally biased region" description="Basic and acidic residues" evidence="16">
    <location>
        <begin position="2809"/>
        <end position="2827"/>
    </location>
</feature>
<dbReference type="InterPro" id="IPR011029">
    <property type="entry name" value="DEATH-like_dom_sf"/>
</dbReference>
<keyword evidence="10" id="KW-0206">Cytoskeleton</keyword>
<dbReference type="Proteomes" id="UP000515150">
    <property type="component" value="Chromosome 19"/>
</dbReference>
<feature type="compositionally biased region" description="Basic and acidic residues" evidence="16">
    <location>
        <begin position="3867"/>
        <end position="3876"/>
    </location>
</feature>
<feature type="repeat" description="ANK" evidence="15">
    <location>
        <begin position="312"/>
        <end position="344"/>
    </location>
</feature>
<evidence type="ECO:0000256" key="16">
    <source>
        <dbReference type="SAM" id="MobiDB-lite"/>
    </source>
</evidence>
<feature type="compositionally biased region" description="Basic and acidic residues" evidence="16">
    <location>
        <begin position="3184"/>
        <end position="3209"/>
    </location>
</feature>
<dbReference type="InterPro" id="IPR000906">
    <property type="entry name" value="ZU5_dom"/>
</dbReference>
<dbReference type="Gene3D" id="2.60.220.30">
    <property type="match status" value="3"/>
</dbReference>
<keyword evidence="7" id="KW-0770">Synapse</keyword>
<feature type="compositionally biased region" description="Polar residues" evidence="16">
    <location>
        <begin position="2708"/>
        <end position="2737"/>
    </location>
</feature>
<proteinExistence type="predicted"/>
<keyword evidence="12" id="KW-0628">Postsynaptic cell membrane</keyword>
<feature type="repeat" description="ANK" evidence="15">
    <location>
        <begin position="741"/>
        <end position="773"/>
    </location>
</feature>
<feature type="compositionally biased region" description="Basic and acidic residues" evidence="16">
    <location>
        <begin position="3765"/>
        <end position="3780"/>
    </location>
</feature>
<dbReference type="FunFam" id="2.60.220.30:FF:000001">
    <property type="entry name" value="Ankyrin-3 isoform 2"/>
    <property type="match status" value="1"/>
</dbReference>
<evidence type="ECO:0000256" key="10">
    <source>
        <dbReference type="ARBA" id="ARBA00023212"/>
    </source>
</evidence>
<feature type="region of interest" description="Disordered" evidence="16">
    <location>
        <begin position="1599"/>
        <end position="1621"/>
    </location>
</feature>
<dbReference type="Gene3D" id="1.10.533.10">
    <property type="entry name" value="Death Domain, Fas"/>
    <property type="match status" value="1"/>
</dbReference>
<dbReference type="SMART" id="SM00005">
    <property type="entry name" value="DEATH"/>
    <property type="match status" value="1"/>
</dbReference>
<dbReference type="SUPFAM" id="SSF47986">
    <property type="entry name" value="DEATH domain"/>
    <property type="match status" value="1"/>
</dbReference>
<feature type="compositionally biased region" description="Polar residues" evidence="16">
    <location>
        <begin position="2833"/>
        <end position="2842"/>
    </location>
</feature>
<evidence type="ECO:0000256" key="12">
    <source>
        <dbReference type="ARBA" id="ARBA00023257"/>
    </source>
</evidence>
<dbReference type="InterPro" id="IPR000488">
    <property type="entry name" value="Death_dom"/>
</dbReference>
<keyword evidence="3" id="KW-1003">Cell membrane</keyword>
<dbReference type="RefSeq" id="XP_055360046.1">
    <property type="nucleotide sequence ID" value="XM_055504071.1"/>
</dbReference>
<keyword evidence="11" id="KW-0458">Lysosome</keyword>
<feature type="compositionally biased region" description="Acidic residues" evidence="16">
    <location>
        <begin position="2443"/>
        <end position="2454"/>
    </location>
</feature>
<sequence>MAHAASQLKKKADENLAAEEEKEREKEKKRARKRSREVKKKTDVNACYLRAARAGNLEKALDYLKNGVDINICNQNGLNALHLASKEGHVEVVAELIKQGANVDAATKQKGNTALHIASLAGQTDVVKELVTHGANVNAQSQNGFTPLYMAAQENHLEVVQFLLDHGSSQSIATEDGFTPLAVALQQGHDQVVSLLLENDTKGKVRLPALHIAARKDDTKAAALLLQSDHNADVESKMMVNRTTESGFTPLHIASHYGNINVATLLLNRGAAVDFKARNDITPLHVASKRGNSNMVRLLVERGAKIDARTKDGLTPLHCGARSGHEQVVEMLLDRGAPILSKTKNGLSPLHMATQGDHLNCVQLLLHHEVPVDDVTNDYLTALHVAAHCGHYKVAKVIVDKKANPNAKALNGFTPLHIACKKNRVKVMELLLKHGASIQAVTESGLTPIHVAAFMGHENIVHQLINHGASPNTSNVRGETALHMAARAGQSNVVRYLVQNGARVDAKAKDDQTPLHISSRLGKQDIVQQLLASGADPDAVTSTGYTPLHLAAREGHRDVAAALLDQGAHLGITTKKGFTPLHVAAKYGKMEVANLLLQKNAAPDASGKSGLTPLHVAAHYDNQKVALLLLNQGASPHAAAKNGYTPLHIAAKKNQMEITTTLLEYGASTNAVTRQGITPLHLAAQEGNVDVVTLLLARDAPINPGNKSGLTPLHLAAQEDKVNVAEVLVNQGATVDPETKLGYTPLHVACHYGNIKMVNFLLKNQAKVNVKTKNGYTPLHQAAQQGHTHIINLLLHHGASPNELTANGNSALSIARRLGYISVVDTLKVVTEETLITQTVTEKHRMNVPETMNEVLDMSDDEVFKANVPEMITEDYLSDVDEGDDAMTGDTDKYLAPQDLRELGDDSLPQEGYMGFSVGARSQSLRSFSSDRSNTLNRSSFTRDSMMIEEILAPNKEMMLCKEKSFIVEQHNKHLNVAKDFDSDSLRRYSWNADALDNVNLVSSPIHSGFSSPLPQYDSRFLVSFMVDARGGSMRGSRHNGMRIIIPPRKCTAPTRITCRLAKRHKLASPPPMVEGEGLASRLVEVGPAGAQFLGKLHLPRKLPALNEGESLVSPVLQLGPRGTRFVGPVIVEIPHFGSMRGQERELILLRSENGETWKEHLYDCKTDDLNQLLNGMDEELDTPEELERKRICRIVTKDFPQYFAVVSRIRQETNHMGPEGGTLYSQSVPLVQASFPEGALTKKIKVGLQAQPVPDETVKKILGNRATFSPIVTVEPRRRKFHKPITMTIPVPPLSGEGLTNGYKGDCTPCLRLLCSITGGTSPAQWEDITGTTPLTFVNDCVSFTTNVSARFWLADCHQIPETVGLATQLYRELICVPYMAKFVVFAKMNDPVESSLRCFCMTDDKVDKTLEQQENFEEVARSKDIEVLEGRPIFLDCYGNLTPLTKAGQQLVLNFYAFKENRLPFCVKVRDPSQEPCGRLTFLKESKTTKGLPQTAVCNLNITLPAVKKEMESDAEDETEKPERRHTFASLALRKRYSYLAEPAPKTAVERSATTRTLPAGYPHKPVFPTRPYPPWSTAPITVPGQTRPVRVGGSLTSTDSSAGITAPSPMKSTWPLPSPSPACPATIKATQGAPALSSPVKSVSNIVSSSPIRSHRMPSPIKTVVHQGQHQGSASLVSSGSPCKPATDPASIKSLASPYISRTSPLHSVPNGSVPERTSTSVTAPASPKAPYNMYNANLPFKTSLGFTLGTESGSPNLSSVKSLSSLSSIKTSIDSTLSSRGGRSSLSSLSSTGQTTIASSELSMMNGSISPVKYPSSSSTPSSPSSRLLSERSSSLQERIQATTQAATSGVSAAINEAIDSYSVSGYGTLKSLSSSRRSATTSSAYGSLRSVVAPSSSTVSSNTMTVPVYSLVNVIPDTPIKPGPGSLKMALPDSPRASTSLSSSLSSCVTASKINSQMKSPPFITPPIIRASAASNQEILKDVAEMKEDLIRMTAILQTDTQTAAKTVQTSLTGTPKESKLDDEEPFSLVEKVKEDLVKVSKILQKDLTSEKKAVAAKEDTSEEDWEEFSKDEIEEAQRNTLSDSYPTFDENALLLKHHSMSSKDLELAKVVDFLTNDIGANSLSKLAEMKCRYEEEVKWEGEEKQKRVLKPSMSIQENKLKMPPPVSGMLRSPSEKDLSKLVESYQGPDTILESPEDLSHEQDKSPLSDSGFETRSEKTPSAPQSAESTGPKPLFTDSPIPPCVSTTRTEVVHFRSYEQPDEPCEPLLMEEAASAFPSLEPDTASTSSSQALQLKMPEEDMMNKSLCLKEETHITTTTRMVYHKPQLTDGAEMLEDAMSVRDIMKAFQSGRDPSKEFAGLFEHKASQDSIKGDELTPRFLDRDTKSKPKVERIIEVHIEKGHSTAEPTEVIIRESKKHPDLYVYKGDRGFKELTEYDEAQQEEEELLTAEESLPSYLETSRVNTPVSQEEDSRPSSAQLIADDSYKALKLLSQHSIEYCDDELSEIRGESYRFAEKMLLSEKLDTSPVSHSDTEKVVSEETFSQQQSSPKREFVSKSSKDGSPKSSKFLHRDEPSQFDKVTVLHYSTEQGSPKHAVWMRFTEDKHDRGRDKLLYEDRVDQTVKEAEEKLSEVSQFFRDKTEKLNDELQSPEKKPVRRESKEPRSWPSSACSSPEKTQQKSKAGEERLNKSKLREPSVGKMFGSTTTTERKTSSLPSTPQKSISSEISNAKIKQQAKSSESEPSSPAHVKSTSKVSAVRMKFESEARKQAQSSPTKIPPPVQPKPSIKKLQESKLPVYQFLDGKTSKVSETLKEECPKKDTEVECSATDGTKNSLRTSKVPKPTGGRLPNVTVPETLLQRQTSETDKAANKGIDLHSVEEIIKGQKDHDTTTLLEKDKEAKNSQQVTKSELASKEVLAEVSKKDSEDPPNKNLRKKTESQIPVRTLSSTLDNDLTKKLAITKPSHIPTLSKSKLQTSIETIKTKTDETLSFEILDNAPKDSNFNLTSPIEILEKVITSPTAVTTKENFKGIKTLPVYVGVQVGRQAEREAKGALYAVKQKSNSALSPISPDDDTLEQVSFIDSSGKSPITPETPSSEEVSYDLTSRTPDPFLGFLPGQPSPIMEVSEDSEEDQGKILTLKESLSENSNVHTTRADFANANNQESVTNDNQQEVTNTFSHHESTANDRLDQITRQEPQETSKDKGIAYIEFPPPPPLDSSSEISDPERKGSCASSETETEMMEVNLQEEHDKHLLIEPIIRIQPPSPVLPGTDDSQSNPDEAEEEEESIFQPIPCKKFTFNSPEEDEKKKEKEKVSKSKKHDKNGNNKEPHGVTNGSNGSNGSKGSNGKGEDYEYEQNGNDQSITDCSIATTAEFSHDTDATEIDSLDGYELQDEDDGLCEQADLRLFGLSDSRRDVWATDTFRSNDRSFPQTKLEVIEEEKAPEECQKETCKKDTTTNGEKPDVKSQEQKPSDKEGFSDTYFSYKLEEEFNSPFKTVATKGLEFDPWPSKVGEEDVIDVGGAQGCNGEPKPFGLAVDDQSQATTPDTTPARTPTDDSTPTSEPNPFPFHEGKMFEMTRSGAIDMSKRDMVEERLQFFQIGPQSPCERTDLRIAIVADHLGLSWTELARELDFSVEEINFIRVENPNSLTAQSFMFLKKWVHRDGKNATTDALTAVLTKINRLDIVTLLEGPIFDYGNISGTRCFADDNAVFPDQSDGWRSDTSGAIGGSPVPGHEPGAEEGSPDSLADSLEQQNGGQTDAAREGKEKEAKRKGSQEDSSTAGPSKEREQGGDRSQHKVQGNVEESGSDEETVTTRVYRRRVVLKGEEAKNIPGESVTEEQFTDEDGNLVTRKVIRKVVRRVVNSDERRESEGESVAGAASPAKAAAGGKGKRRGKRSRQGPKAERPREEAQGERAEPGDGANKRQGKKSQS</sequence>
<feature type="repeat" description="ANK" evidence="15">
    <location>
        <begin position="444"/>
        <end position="476"/>
    </location>
</feature>
<feature type="repeat" description="ANK" evidence="15">
    <location>
        <begin position="110"/>
        <end position="142"/>
    </location>
</feature>
<feature type="compositionally biased region" description="Acidic residues" evidence="16">
    <location>
        <begin position="3385"/>
        <end position="3399"/>
    </location>
</feature>
<feature type="compositionally biased region" description="Low complexity" evidence="16">
    <location>
        <begin position="3339"/>
        <end position="3350"/>
    </location>
</feature>
<feature type="compositionally biased region" description="Basic and acidic residues" evidence="16">
    <location>
        <begin position="2633"/>
        <end position="2669"/>
    </location>
</feature>
<feature type="region of interest" description="Disordered" evidence="16">
    <location>
        <begin position="3428"/>
        <end position="3482"/>
    </location>
</feature>
<feature type="repeat" description="ANK" evidence="15">
    <location>
        <begin position="176"/>
        <end position="199"/>
    </location>
</feature>
<feature type="region of interest" description="Disordered" evidence="16">
    <location>
        <begin position="2901"/>
        <end position="2949"/>
    </location>
</feature>
<feature type="region of interest" description="Disordered" evidence="16">
    <location>
        <begin position="2443"/>
        <end position="2483"/>
    </location>
</feature>
<dbReference type="FunFam" id="1.25.40.20:FF:000003">
    <property type="entry name" value="Ankyrin, isoform B"/>
    <property type="match status" value="1"/>
</dbReference>
<dbReference type="GeneID" id="114846020"/>
<feature type="region of interest" description="Disordered" evidence="16">
    <location>
        <begin position="3184"/>
        <end position="3399"/>
    </location>
</feature>
<feature type="compositionally biased region" description="Low complexity" evidence="16">
    <location>
        <begin position="1819"/>
        <end position="1840"/>
    </location>
</feature>
<dbReference type="Pfam" id="PF17809">
    <property type="entry name" value="UPA_2"/>
    <property type="match status" value="1"/>
</dbReference>
<dbReference type="PROSITE" id="PS51145">
    <property type="entry name" value="ZU5"/>
    <property type="match status" value="2"/>
</dbReference>
<feature type="region of interest" description="Disordered" evidence="16">
    <location>
        <begin position="1778"/>
        <end position="1797"/>
    </location>
</feature>
<evidence type="ECO:0000256" key="14">
    <source>
        <dbReference type="ARBA" id="ARBA00034100"/>
    </source>
</evidence>
<feature type="repeat" description="ANK" evidence="15">
    <location>
        <begin position="642"/>
        <end position="674"/>
    </location>
</feature>
<dbReference type="GO" id="GO:0007165">
    <property type="term" value="P:signal transduction"/>
    <property type="evidence" value="ECO:0007669"/>
    <property type="project" value="InterPro"/>
</dbReference>
<evidence type="ECO:0000256" key="8">
    <source>
        <dbReference type="ARBA" id="ARBA00023043"/>
    </source>
</evidence>
<dbReference type="InterPro" id="IPR051165">
    <property type="entry name" value="Multifunctional_ANK_Repeat"/>
</dbReference>
<feature type="repeat" description="ANK" evidence="15">
    <location>
        <begin position="411"/>
        <end position="443"/>
    </location>
</feature>
<dbReference type="FunFam" id="2.60.220.30:FF:000005">
    <property type="entry name" value="Ankyrin-2 isoform 2"/>
    <property type="match status" value="1"/>
</dbReference>
<dbReference type="SMART" id="SM00218">
    <property type="entry name" value="ZU5"/>
    <property type="match status" value="1"/>
</dbReference>
<feature type="region of interest" description="Disordered" evidence="16">
    <location>
        <begin position="3535"/>
        <end position="3576"/>
    </location>
</feature>
<feature type="region of interest" description="Disordered" evidence="16">
    <location>
        <begin position="3719"/>
        <end position="3851"/>
    </location>
</feature>
<dbReference type="GO" id="GO:0005856">
    <property type="term" value="C:cytoskeleton"/>
    <property type="evidence" value="ECO:0007669"/>
    <property type="project" value="UniProtKB-SubCell"/>
</dbReference>
<feature type="compositionally biased region" description="Basic and acidic residues" evidence="16">
    <location>
        <begin position="2555"/>
        <end position="2568"/>
    </location>
</feature>
<organism evidence="19 20">
    <name type="scientific">Betta splendens</name>
    <name type="common">Siamese fighting fish</name>
    <dbReference type="NCBI Taxonomy" id="158456"/>
    <lineage>
        <taxon>Eukaryota</taxon>
        <taxon>Metazoa</taxon>
        <taxon>Chordata</taxon>
        <taxon>Craniata</taxon>
        <taxon>Vertebrata</taxon>
        <taxon>Euteleostomi</taxon>
        <taxon>Actinopterygii</taxon>
        <taxon>Neopterygii</taxon>
        <taxon>Teleostei</taxon>
        <taxon>Neoteleostei</taxon>
        <taxon>Acanthomorphata</taxon>
        <taxon>Anabantaria</taxon>
        <taxon>Anabantiformes</taxon>
        <taxon>Anabantoidei</taxon>
        <taxon>Osphronemidae</taxon>
        <taxon>Betta</taxon>
    </lineage>
</organism>
<accession>A0A9W2XDK9</accession>
<evidence type="ECO:0000256" key="4">
    <source>
        <dbReference type="ARBA" id="ARBA00022490"/>
    </source>
</evidence>
<feature type="repeat" description="ANK" evidence="15">
    <location>
        <begin position="774"/>
        <end position="806"/>
    </location>
</feature>
<keyword evidence="5" id="KW-0597">Phosphoprotein</keyword>
<feature type="compositionally biased region" description="Polar residues" evidence="16">
    <location>
        <begin position="1669"/>
        <end position="1684"/>
    </location>
</feature>
<feature type="compositionally biased region" description="Polar residues" evidence="16">
    <location>
        <begin position="2671"/>
        <end position="2681"/>
    </location>
</feature>
<feature type="compositionally biased region" description="Basic and acidic residues" evidence="16">
    <location>
        <begin position="2916"/>
        <end position="2934"/>
    </location>
</feature>
<feature type="region of interest" description="Disordered" evidence="16">
    <location>
        <begin position="2146"/>
        <end position="2248"/>
    </location>
</feature>
<dbReference type="InterPro" id="IPR036770">
    <property type="entry name" value="Ankyrin_rpt-contain_sf"/>
</dbReference>
<dbReference type="GO" id="GO:0030315">
    <property type="term" value="C:T-tubule"/>
    <property type="evidence" value="ECO:0007669"/>
    <property type="project" value="UniProtKB-SubCell"/>
</dbReference>
<evidence type="ECO:0000259" key="18">
    <source>
        <dbReference type="PROSITE" id="PS51145"/>
    </source>
</evidence>
<evidence type="ECO:0000256" key="2">
    <source>
        <dbReference type="ARBA" id="ARBA00004371"/>
    </source>
</evidence>
<feature type="compositionally biased region" description="Basic and acidic residues" evidence="16">
    <location>
        <begin position="3310"/>
        <end position="3320"/>
    </location>
</feature>
<dbReference type="Gene3D" id="2.60.40.2660">
    <property type="match status" value="1"/>
</dbReference>
<feature type="region of interest" description="Disordered" evidence="16">
    <location>
        <begin position="2633"/>
        <end position="2858"/>
    </location>
</feature>
<dbReference type="Pfam" id="PF13637">
    <property type="entry name" value="Ank_4"/>
    <property type="match status" value="2"/>
</dbReference>
<feature type="domain" description="ZU5" evidence="18">
    <location>
        <begin position="1021"/>
        <end position="1209"/>
    </location>
</feature>
<evidence type="ECO:0000256" key="15">
    <source>
        <dbReference type="PROSITE-ProRule" id="PRU00023"/>
    </source>
</evidence>
<keyword evidence="19" id="KW-1185">Reference proteome</keyword>
<feature type="compositionally biased region" description="Polar residues" evidence="16">
    <location>
        <begin position="2463"/>
        <end position="2473"/>
    </location>
</feature>
<feature type="compositionally biased region" description="Low complexity" evidence="16">
    <location>
        <begin position="3881"/>
        <end position="3891"/>
    </location>
</feature>
<feature type="region of interest" description="Disordered" evidence="16">
    <location>
        <begin position="1706"/>
        <end position="1732"/>
    </location>
</feature>
<feature type="repeat" description="ANK" evidence="15">
    <location>
        <begin position="477"/>
        <end position="509"/>
    </location>
</feature>
<feature type="domain" description="Death" evidence="17">
    <location>
        <begin position="3613"/>
        <end position="3697"/>
    </location>
</feature>
<feature type="region of interest" description="Disordered" evidence="16">
    <location>
        <begin position="3864"/>
        <end position="3936"/>
    </location>
</feature>
<dbReference type="FunFam" id="2.60.40.2660:FF:000001">
    <property type="entry name" value="Ankyrin-3 isoform 2"/>
    <property type="match status" value="1"/>
</dbReference>
<feature type="compositionally biased region" description="Basic and acidic residues" evidence="16">
    <location>
        <begin position="2203"/>
        <end position="2224"/>
    </location>
</feature>
<dbReference type="GO" id="GO:0072659">
    <property type="term" value="P:protein localization to plasma membrane"/>
    <property type="evidence" value="ECO:0007669"/>
    <property type="project" value="UniProtKB-ARBA"/>
</dbReference>
<dbReference type="Pfam" id="PF00023">
    <property type="entry name" value="Ank"/>
    <property type="match status" value="3"/>
</dbReference>
<feature type="repeat" description="ANK" evidence="15">
    <location>
        <begin position="576"/>
        <end position="608"/>
    </location>
</feature>
<feature type="repeat" description="ANK" evidence="15">
    <location>
        <begin position="378"/>
        <end position="410"/>
    </location>
</feature>
<feature type="compositionally biased region" description="Basic and acidic residues" evidence="16">
    <location>
        <begin position="3906"/>
        <end position="3922"/>
    </location>
</feature>
<feature type="compositionally biased region" description="Basic and acidic residues" evidence="16">
    <location>
        <begin position="3440"/>
        <end position="3482"/>
    </location>
</feature>
<dbReference type="Gene3D" id="1.25.40.20">
    <property type="entry name" value="Ankyrin repeat-containing domain"/>
    <property type="match status" value="3"/>
</dbReference>
<feature type="region of interest" description="Disordered" evidence="16">
    <location>
        <begin position="1666"/>
        <end position="1693"/>
    </location>
</feature>
<dbReference type="PROSITE" id="PS50088">
    <property type="entry name" value="ANK_REPEAT"/>
    <property type="match status" value="21"/>
</dbReference>
<feature type="region of interest" description="Disordered" evidence="16">
    <location>
        <begin position="1"/>
        <end position="37"/>
    </location>
</feature>
<feature type="region of interest" description="Disordered" evidence="16">
    <location>
        <begin position="3087"/>
        <end position="3107"/>
    </location>
</feature>
<evidence type="ECO:0000313" key="20">
    <source>
        <dbReference type="RefSeq" id="XP_055360046.1"/>
    </source>
</evidence>
<feature type="domain" description="ZU5" evidence="18">
    <location>
        <begin position="1211"/>
        <end position="1358"/>
    </location>
</feature>
<dbReference type="PRINTS" id="PR01415">
    <property type="entry name" value="ANKYRIN"/>
</dbReference>
<feature type="compositionally biased region" description="Acidic residues" evidence="16">
    <location>
        <begin position="3841"/>
        <end position="3851"/>
    </location>
</feature>
<dbReference type="PROSITE" id="PS50017">
    <property type="entry name" value="DEATH_DOMAIN"/>
    <property type="match status" value="1"/>
</dbReference>
<dbReference type="SMART" id="SM00248">
    <property type="entry name" value="ANK"/>
    <property type="match status" value="22"/>
</dbReference>
<evidence type="ECO:0000256" key="1">
    <source>
        <dbReference type="ARBA" id="ARBA00004245"/>
    </source>
</evidence>
<feature type="compositionally biased region" description="Basic and acidic residues" evidence="16">
    <location>
        <begin position="10"/>
        <end position="28"/>
    </location>
</feature>
<feature type="compositionally biased region" description="Low complexity" evidence="16">
    <location>
        <begin position="3547"/>
        <end position="3566"/>
    </location>
</feature>
<feature type="repeat" description="ANK" evidence="15">
    <location>
        <begin position="143"/>
        <end position="175"/>
    </location>
</feature>
<name>A0A9W2XDK9_BETSP</name>
<protein>
    <submittedName>
        <fullName evidence="20">Ankyrin-3-like isoform X32</fullName>
    </submittedName>
</protein>
<dbReference type="Pfam" id="PF00791">
    <property type="entry name" value="ZU5"/>
    <property type="match status" value="2"/>
</dbReference>
<feature type="repeat" description="ANK" evidence="15">
    <location>
        <begin position="279"/>
        <end position="311"/>
    </location>
</feature>
<feature type="repeat" description="ANK" evidence="15">
    <location>
        <begin position="76"/>
        <end position="108"/>
    </location>
</feature>
<keyword evidence="9" id="KW-0472">Membrane</keyword>
<dbReference type="FunFam" id="1.25.40.20:FF:000002">
    <property type="entry name" value="Ankyrin-2 isoform 2"/>
    <property type="match status" value="1"/>
</dbReference>
<dbReference type="PANTHER" id="PTHR24123">
    <property type="entry name" value="ANKYRIN REPEAT-CONTAINING"/>
    <property type="match status" value="1"/>
</dbReference>
<keyword evidence="8 15" id="KW-0040">ANK repeat</keyword>
<dbReference type="PROSITE" id="PS50297">
    <property type="entry name" value="ANK_REP_REGION"/>
    <property type="match status" value="21"/>
</dbReference>
<feature type="repeat" description="ANK" evidence="15">
    <location>
        <begin position="543"/>
        <end position="575"/>
    </location>
</feature>
<evidence type="ECO:0000256" key="6">
    <source>
        <dbReference type="ARBA" id="ARBA00022737"/>
    </source>
</evidence>
<evidence type="ECO:0000313" key="19">
    <source>
        <dbReference type="Proteomes" id="UP000515150"/>
    </source>
</evidence>
<feature type="compositionally biased region" description="Basic and acidic residues" evidence="16">
    <location>
        <begin position="3789"/>
        <end position="3800"/>
    </location>
</feature>